<feature type="region of interest" description="Disordered" evidence="1">
    <location>
        <begin position="18"/>
        <end position="109"/>
    </location>
</feature>
<name>A0ABN3D2B4_9ACTN</name>
<keyword evidence="3" id="KW-1185">Reference proteome</keyword>
<feature type="compositionally biased region" description="Basic and acidic residues" evidence="1">
    <location>
        <begin position="88"/>
        <end position="109"/>
    </location>
</feature>
<reference evidence="2 3" key="1">
    <citation type="journal article" date="2019" name="Int. J. Syst. Evol. Microbiol.">
        <title>The Global Catalogue of Microorganisms (GCM) 10K type strain sequencing project: providing services to taxonomists for standard genome sequencing and annotation.</title>
        <authorList>
            <consortium name="The Broad Institute Genomics Platform"/>
            <consortium name="The Broad Institute Genome Sequencing Center for Infectious Disease"/>
            <person name="Wu L."/>
            <person name="Ma J."/>
        </authorList>
    </citation>
    <scope>NUCLEOTIDE SEQUENCE [LARGE SCALE GENOMIC DNA]</scope>
    <source>
        <strain evidence="2 3">JCM 16114</strain>
    </source>
</reference>
<proteinExistence type="predicted"/>
<feature type="compositionally biased region" description="Low complexity" evidence="1">
    <location>
        <begin position="32"/>
        <end position="46"/>
    </location>
</feature>
<evidence type="ECO:0000313" key="3">
    <source>
        <dbReference type="Proteomes" id="UP001499843"/>
    </source>
</evidence>
<evidence type="ECO:0000256" key="1">
    <source>
        <dbReference type="SAM" id="MobiDB-lite"/>
    </source>
</evidence>
<protein>
    <submittedName>
        <fullName evidence="2">Uncharacterized protein</fullName>
    </submittedName>
</protein>
<organism evidence="2 3">
    <name type="scientific">Nonomuraea monospora</name>
    <dbReference type="NCBI Taxonomy" id="568818"/>
    <lineage>
        <taxon>Bacteria</taxon>
        <taxon>Bacillati</taxon>
        <taxon>Actinomycetota</taxon>
        <taxon>Actinomycetes</taxon>
        <taxon>Streptosporangiales</taxon>
        <taxon>Streptosporangiaceae</taxon>
        <taxon>Nonomuraea</taxon>
    </lineage>
</organism>
<comment type="caution">
    <text evidence="2">The sequence shown here is derived from an EMBL/GenBank/DDBJ whole genome shotgun (WGS) entry which is preliminary data.</text>
</comment>
<sequence>MRGEWLWITSSEWLGQRVTGLPGAEGGGPGAGLPEAGLPEAGLPEGSAGGGLGRRRAGSMRAPGDTPILASAGNGQVAAELAGRPGRRGGEERGRRERGRPGGEQTRRG</sequence>
<evidence type="ECO:0000313" key="2">
    <source>
        <dbReference type="EMBL" id="GAA2215963.1"/>
    </source>
</evidence>
<dbReference type="EMBL" id="BAAAQX010000058">
    <property type="protein sequence ID" value="GAA2215963.1"/>
    <property type="molecule type" value="Genomic_DNA"/>
</dbReference>
<dbReference type="Proteomes" id="UP001499843">
    <property type="component" value="Unassembled WGS sequence"/>
</dbReference>
<accession>A0ABN3D2B4</accession>
<gene>
    <name evidence="2" type="ORF">GCM10009850_114320</name>
</gene>